<evidence type="ECO:0000313" key="3">
    <source>
        <dbReference type="EMBL" id="PRX70093.1"/>
    </source>
</evidence>
<proteinExistence type="predicted"/>
<feature type="signal peptide" evidence="1">
    <location>
        <begin position="1"/>
        <end position="29"/>
    </location>
</feature>
<dbReference type="Pfam" id="PF19878">
    <property type="entry name" value="DUF6351"/>
    <property type="match status" value="1"/>
</dbReference>
<dbReference type="EMBL" id="PVNG01000001">
    <property type="protein sequence ID" value="PRX70093.1"/>
    <property type="molecule type" value="Genomic_DNA"/>
</dbReference>
<evidence type="ECO:0000256" key="1">
    <source>
        <dbReference type="SAM" id="SignalP"/>
    </source>
</evidence>
<dbReference type="InterPro" id="IPR045556">
    <property type="entry name" value="DUF6351"/>
</dbReference>
<keyword evidence="4" id="KW-1185">Reference proteome</keyword>
<gene>
    <name evidence="3" type="ORF">B0I32_101180</name>
</gene>
<feature type="domain" description="DUF6351" evidence="2">
    <location>
        <begin position="36"/>
        <end position="722"/>
    </location>
</feature>
<evidence type="ECO:0000259" key="2">
    <source>
        <dbReference type="Pfam" id="PF19878"/>
    </source>
</evidence>
<keyword evidence="1" id="KW-0732">Signal</keyword>
<comment type="caution">
    <text evidence="3">The sequence shown here is derived from an EMBL/GenBank/DDBJ whole genome shotgun (WGS) entry which is preliminary data.</text>
</comment>
<feature type="chain" id="PRO_5015473622" description="DUF6351 domain-containing protein" evidence="1">
    <location>
        <begin position="30"/>
        <end position="722"/>
    </location>
</feature>
<name>A0A2T0NAU8_9ACTN</name>
<organism evidence="3 4">
    <name type="scientific">Nonomuraea fuscirosea</name>
    <dbReference type="NCBI Taxonomy" id="1291556"/>
    <lineage>
        <taxon>Bacteria</taxon>
        <taxon>Bacillati</taxon>
        <taxon>Actinomycetota</taxon>
        <taxon>Actinomycetes</taxon>
        <taxon>Streptosporangiales</taxon>
        <taxon>Streptosporangiaceae</taxon>
        <taxon>Nonomuraea</taxon>
    </lineage>
</organism>
<reference evidence="3 4" key="1">
    <citation type="submission" date="2018-03" db="EMBL/GenBank/DDBJ databases">
        <title>Genomic Encyclopedia of Type Strains, Phase III (KMG-III): the genomes of soil and plant-associated and newly described type strains.</title>
        <authorList>
            <person name="Whitman W."/>
        </authorList>
    </citation>
    <scope>NUCLEOTIDE SEQUENCE [LARGE SCALE GENOMIC DNA]</scope>
    <source>
        <strain evidence="3 4">CGMCC 4.7104</strain>
    </source>
</reference>
<protein>
    <recommendedName>
        <fullName evidence="2">DUF6351 domain-containing protein</fullName>
    </recommendedName>
</protein>
<dbReference type="AlphaFoldDB" id="A0A2T0NAU8"/>
<sequence>MRGTVERMKAVVVLTVLASLLAAPAPAYASGADLALEVLSSAADQVTGGDALVRVRQPRGAKLKVLRNGDDVTSVFQRTEDGLTGLVTGLRDGDNTITAVAWPHLRSLRVRNHPAQGPIFSGPHQYPFLCKTERSGLGPPVADNQDGQGMRVSGGWSRDCFAPVVQDRLYRSTDGTYKPMPDGRPADLATTTLLDGRTVDFVVRRERGVVNRFIYSIAMLENGWNGRAIYRFDGGVAIGHDQGTPGSAALDPYGLGKGYAILHSSGTRTSTHYNLILGGETALMVKERFIERHGRPLYTVGVGASGGAIQQYVYAQNHGTRVIDAAIPQYSYPDMVTQTIHVGDCELLERYMDRTPRWAKWDDRTALIGMNASDTVANPYTGRPGSDECVNGWRGLTPLSMNPLWTSNDDPEWQRMDPPGVKDTVHWTHWDDLKHVYGVDATGYARSTWDNVGVQYGLKALVDGVVTPEEFLEVNAAAGSWKESADMVQEGCPFVRSACPADPDPWSARNMNLGDPAPRRTGDPVAIRNVERSGLVFRGDIDLPVIDWRHYLEDQLDMHNAHQSFASRKRMLDHDGSAGNQVIWFTDARPDGPKFDQTPEALRVIDEWMANIRRHPRRGVVGNKPPQAVDRCFATDGTQIAAGPRVWDGVLDRRSPGACTRRFPLYSTTRIVAGGPIEGGVYKCRLQPVDRAVARGLYGSWRPTADQRARLKQIFPTGVCDY</sequence>
<evidence type="ECO:0000313" key="4">
    <source>
        <dbReference type="Proteomes" id="UP000238312"/>
    </source>
</evidence>
<accession>A0A2T0NAU8</accession>
<dbReference type="Proteomes" id="UP000238312">
    <property type="component" value="Unassembled WGS sequence"/>
</dbReference>